<organism evidence="4 5">
    <name type="scientific">Microbacterium suwonense</name>
    <dbReference type="NCBI Taxonomy" id="683047"/>
    <lineage>
        <taxon>Bacteria</taxon>
        <taxon>Bacillati</taxon>
        <taxon>Actinomycetota</taxon>
        <taxon>Actinomycetes</taxon>
        <taxon>Micrococcales</taxon>
        <taxon>Microbacteriaceae</taxon>
        <taxon>Microbacterium</taxon>
    </lineage>
</organism>
<dbReference type="Gene3D" id="3.10.580.10">
    <property type="entry name" value="CBS-domain"/>
    <property type="match status" value="1"/>
</dbReference>
<dbReference type="PANTHER" id="PTHR43080:SF2">
    <property type="entry name" value="CBS DOMAIN-CONTAINING PROTEIN"/>
    <property type="match status" value="1"/>
</dbReference>
<dbReference type="Pfam" id="PF00571">
    <property type="entry name" value="CBS"/>
    <property type="match status" value="2"/>
</dbReference>
<name>A0ABM8FXY1_9MICO</name>
<dbReference type="CDD" id="cd04622">
    <property type="entry name" value="CBS_pair_HRP1_like"/>
    <property type="match status" value="1"/>
</dbReference>
<evidence type="ECO:0000313" key="4">
    <source>
        <dbReference type="EMBL" id="BDZ40522.1"/>
    </source>
</evidence>
<dbReference type="RefSeq" id="WP_378760994.1">
    <property type="nucleotide sequence ID" value="NZ_JBHSLY010000002.1"/>
</dbReference>
<sequence>MTLTTELLAKDIMTPGARCIGENDSLETAARLMADLDIGSLPICGEDGKLKGMLTDRDIVVKAIANGHAADTTTAGALAEGRPFMVDTEDDARHVLELMQEHQVRRIPVIDDHVLVGIVAEADIARRLDAQDTGETVERISR</sequence>
<dbReference type="InterPro" id="IPR000644">
    <property type="entry name" value="CBS_dom"/>
</dbReference>
<evidence type="ECO:0000313" key="5">
    <source>
        <dbReference type="Proteomes" id="UP001321543"/>
    </source>
</evidence>
<reference evidence="5" key="1">
    <citation type="journal article" date="2019" name="Int. J. Syst. Evol. Microbiol.">
        <title>The Global Catalogue of Microorganisms (GCM) 10K type strain sequencing project: providing services to taxonomists for standard genome sequencing and annotation.</title>
        <authorList>
            <consortium name="The Broad Institute Genomics Platform"/>
            <consortium name="The Broad Institute Genome Sequencing Center for Infectious Disease"/>
            <person name="Wu L."/>
            <person name="Ma J."/>
        </authorList>
    </citation>
    <scope>NUCLEOTIDE SEQUENCE [LARGE SCALE GENOMIC DNA]</scope>
    <source>
        <strain evidence="5">NBRC 106310</strain>
    </source>
</reference>
<evidence type="ECO:0000256" key="2">
    <source>
        <dbReference type="PROSITE-ProRule" id="PRU00703"/>
    </source>
</evidence>
<keyword evidence="5" id="KW-1185">Reference proteome</keyword>
<proteinExistence type="predicted"/>
<dbReference type="EMBL" id="AP027728">
    <property type="protein sequence ID" value="BDZ40522.1"/>
    <property type="molecule type" value="Genomic_DNA"/>
</dbReference>
<dbReference type="Proteomes" id="UP001321543">
    <property type="component" value="Chromosome"/>
</dbReference>
<dbReference type="SUPFAM" id="SSF54631">
    <property type="entry name" value="CBS-domain pair"/>
    <property type="match status" value="1"/>
</dbReference>
<feature type="domain" description="CBS" evidence="3">
    <location>
        <begin position="78"/>
        <end position="136"/>
    </location>
</feature>
<dbReference type="PROSITE" id="PS51371">
    <property type="entry name" value="CBS"/>
    <property type="match status" value="2"/>
</dbReference>
<dbReference type="SMART" id="SM00116">
    <property type="entry name" value="CBS"/>
    <property type="match status" value="2"/>
</dbReference>
<protein>
    <submittedName>
        <fullName evidence="4">Signal transduction protein</fullName>
    </submittedName>
</protein>
<dbReference type="InterPro" id="IPR046342">
    <property type="entry name" value="CBS_dom_sf"/>
</dbReference>
<keyword evidence="1 2" id="KW-0129">CBS domain</keyword>
<dbReference type="PANTHER" id="PTHR43080">
    <property type="entry name" value="CBS DOMAIN-CONTAINING PROTEIN CBSX3, MITOCHONDRIAL"/>
    <property type="match status" value="1"/>
</dbReference>
<evidence type="ECO:0000256" key="1">
    <source>
        <dbReference type="ARBA" id="ARBA00023122"/>
    </source>
</evidence>
<gene>
    <name evidence="4" type="ORF">GCM10025863_31360</name>
</gene>
<accession>A0ABM8FXY1</accession>
<feature type="domain" description="CBS" evidence="3">
    <location>
        <begin position="13"/>
        <end position="72"/>
    </location>
</feature>
<evidence type="ECO:0000259" key="3">
    <source>
        <dbReference type="PROSITE" id="PS51371"/>
    </source>
</evidence>
<dbReference type="InterPro" id="IPR051257">
    <property type="entry name" value="Diverse_CBS-Domain"/>
</dbReference>